<feature type="region of interest" description="Disordered" evidence="1">
    <location>
        <begin position="1"/>
        <end position="35"/>
    </location>
</feature>
<dbReference type="InterPro" id="IPR056924">
    <property type="entry name" value="SH3_Tf2-1"/>
</dbReference>
<accession>A0A2K3NS35</accession>
<evidence type="ECO:0000313" key="3">
    <source>
        <dbReference type="EMBL" id="PNY05841.1"/>
    </source>
</evidence>
<dbReference type="EMBL" id="ASHM01001003">
    <property type="protein sequence ID" value="PNY05841.1"/>
    <property type="molecule type" value="Genomic_DNA"/>
</dbReference>
<reference evidence="3 4" key="2">
    <citation type="journal article" date="2017" name="Front. Plant Sci.">
        <title>Gene Classification and Mining of Molecular Markers Useful in Red Clover (Trifolium pratense) Breeding.</title>
        <authorList>
            <person name="Istvanek J."/>
            <person name="Dluhosova J."/>
            <person name="Dluhos P."/>
            <person name="Patkova L."/>
            <person name="Nedelnik J."/>
            <person name="Repkova J."/>
        </authorList>
    </citation>
    <scope>NUCLEOTIDE SEQUENCE [LARGE SCALE GENOMIC DNA]</scope>
    <source>
        <strain evidence="4">cv. Tatra</strain>
        <tissue evidence="3">Young leaves</tissue>
    </source>
</reference>
<evidence type="ECO:0000256" key="1">
    <source>
        <dbReference type="SAM" id="MobiDB-lite"/>
    </source>
</evidence>
<dbReference type="PANTHER" id="PTHR37984:SF5">
    <property type="entry name" value="PROTEIN NYNRIN-LIKE"/>
    <property type="match status" value="1"/>
</dbReference>
<feature type="compositionally biased region" description="Basic and acidic residues" evidence="1">
    <location>
        <begin position="21"/>
        <end position="32"/>
    </location>
</feature>
<protein>
    <recommendedName>
        <fullName evidence="2">Tf2-1-like SH3-like domain-containing protein</fullName>
    </recommendedName>
</protein>
<organism evidence="3 4">
    <name type="scientific">Trifolium pratense</name>
    <name type="common">Red clover</name>
    <dbReference type="NCBI Taxonomy" id="57577"/>
    <lineage>
        <taxon>Eukaryota</taxon>
        <taxon>Viridiplantae</taxon>
        <taxon>Streptophyta</taxon>
        <taxon>Embryophyta</taxon>
        <taxon>Tracheophyta</taxon>
        <taxon>Spermatophyta</taxon>
        <taxon>Magnoliopsida</taxon>
        <taxon>eudicotyledons</taxon>
        <taxon>Gunneridae</taxon>
        <taxon>Pentapetalae</taxon>
        <taxon>rosids</taxon>
        <taxon>fabids</taxon>
        <taxon>Fabales</taxon>
        <taxon>Fabaceae</taxon>
        <taxon>Papilionoideae</taxon>
        <taxon>50 kb inversion clade</taxon>
        <taxon>NPAAA clade</taxon>
        <taxon>Hologalegina</taxon>
        <taxon>IRL clade</taxon>
        <taxon>Trifolieae</taxon>
        <taxon>Trifolium</taxon>
    </lineage>
</organism>
<gene>
    <name evidence="3" type="ORF">L195_g002299</name>
</gene>
<dbReference type="SUPFAM" id="SSF56672">
    <property type="entry name" value="DNA/RNA polymerases"/>
    <property type="match status" value="1"/>
</dbReference>
<dbReference type="InterPro" id="IPR043502">
    <property type="entry name" value="DNA/RNA_pol_sf"/>
</dbReference>
<dbReference type="InterPro" id="IPR050951">
    <property type="entry name" value="Retrovirus_Pol_polyprotein"/>
</dbReference>
<evidence type="ECO:0000313" key="4">
    <source>
        <dbReference type="Proteomes" id="UP000236291"/>
    </source>
</evidence>
<feature type="domain" description="Tf2-1-like SH3-like" evidence="2">
    <location>
        <begin position="358"/>
        <end position="423"/>
    </location>
</feature>
<sequence>MLKGRDNGSSGGSKSSVVGPKGDRSAHNDRKRTGLQGPCFKCGGQFHPMHQRPDKQLRVLVVDEDEGEDQDGQILVVELDDVEDEESGEMSLLHLRGVCRELELKIGNFEIQADMHLFELRGIDVVLGVEVMSFWSKKEWDTSLWGLEKQENEQMGSQMTGAQQAELEQLLHGYSSVFQEPKGLPPLGGKEHAIDLVEGHNVVNVRPYRYPHHHKDDVEKEVKEMLNKGIIRHSTSGGIGAILIQEKRPVAYKALVSTDQKSLKQLLQQRISTAEQQIWAAKLLGYDFEIVYKQDKMNKGADALSRMHEVVELSSITTLKEFHDTPHGGFYRGHLIRAQDRMKSQADKKQTDRSFEVGEWVFVKLRAHRQSSVVTRINLSLLQDIMSHIYPIVERVGVVAYKLKLSEGSRVHPVFHMSLLKKAMGQYHEEELPTPYGGTAGRIVALASPASHFVLGMTKNEKALHVGHDFIIFQQALPLHLHRLMQP</sequence>
<proteinExistence type="predicted"/>
<dbReference type="Proteomes" id="UP000236291">
    <property type="component" value="Unassembled WGS sequence"/>
</dbReference>
<name>A0A2K3NS35_TRIPR</name>
<evidence type="ECO:0000259" key="2">
    <source>
        <dbReference type="Pfam" id="PF24626"/>
    </source>
</evidence>
<reference evidence="3 4" key="1">
    <citation type="journal article" date="2014" name="Am. J. Bot.">
        <title>Genome assembly and annotation for red clover (Trifolium pratense; Fabaceae).</title>
        <authorList>
            <person name="Istvanek J."/>
            <person name="Jaros M."/>
            <person name="Krenek A."/>
            <person name="Repkova J."/>
        </authorList>
    </citation>
    <scope>NUCLEOTIDE SEQUENCE [LARGE SCALE GENOMIC DNA]</scope>
    <source>
        <strain evidence="4">cv. Tatra</strain>
        <tissue evidence="3">Young leaves</tissue>
    </source>
</reference>
<comment type="caution">
    <text evidence="3">The sequence shown here is derived from an EMBL/GenBank/DDBJ whole genome shotgun (WGS) entry which is preliminary data.</text>
</comment>
<dbReference type="AlphaFoldDB" id="A0A2K3NS35"/>
<dbReference type="Gene3D" id="3.10.10.10">
    <property type="entry name" value="HIV Type 1 Reverse Transcriptase, subunit A, domain 1"/>
    <property type="match status" value="1"/>
</dbReference>
<dbReference type="PANTHER" id="PTHR37984">
    <property type="entry name" value="PROTEIN CBG26694"/>
    <property type="match status" value="1"/>
</dbReference>
<dbReference type="Pfam" id="PF24626">
    <property type="entry name" value="SH3_Tf2-1"/>
    <property type="match status" value="1"/>
</dbReference>